<gene>
    <name evidence="1" type="ORF">KUCAC02_015329</name>
</gene>
<dbReference type="Proteomes" id="UP001057452">
    <property type="component" value="Chromosome 1"/>
</dbReference>
<proteinExistence type="predicted"/>
<dbReference type="EMBL" id="CM043785">
    <property type="protein sequence ID" value="KAI4832360.1"/>
    <property type="molecule type" value="Genomic_DNA"/>
</dbReference>
<evidence type="ECO:0000313" key="2">
    <source>
        <dbReference type="Proteomes" id="UP001057452"/>
    </source>
</evidence>
<reference evidence="1" key="1">
    <citation type="submission" date="2022-05" db="EMBL/GenBank/DDBJ databases">
        <title>Chromosome-level genome of Chaenocephalus aceratus.</title>
        <authorList>
            <person name="Park H."/>
        </authorList>
    </citation>
    <scope>NUCLEOTIDE SEQUENCE</scope>
    <source>
        <strain evidence="1">KU_202001</strain>
    </source>
</reference>
<name>A0ACB9XZF3_CHAAC</name>
<organism evidence="1 2">
    <name type="scientific">Chaenocephalus aceratus</name>
    <name type="common">Blackfin icefish</name>
    <name type="synonym">Chaenichthys aceratus</name>
    <dbReference type="NCBI Taxonomy" id="36190"/>
    <lineage>
        <taxon>Eukaryota</taxon>
        <taxon>Metazoa</taxon>
        <taxon>Chordata</taxon>
        <taxon>Craniata</taxon>
        <taxon>Vertebrata</taxon>
        <taxon>Euteleostomi</taxon>
        <taxon>Actinopterygii</taxon>
        <taxon>Neopterygii</taxon>
        <taxon>Teleostei</taxon>
        <taxon>Neoteleostei</taxon>
        <taxon>Acanthomorphata</taxon>
        <taxon>Eupercaria</taxon>
        <taxon>Perciformes</taxon>
        <taxon>Notothenioidei</taxon>
        <taxon>Channichthyidae</taxon>
        <taxon>Chaenocephalus</taxon>
    </lineage>
</organism>
<comment type="caution">
    <text evidence="1">The sequence shown here is derived from an EMBL/GenBank/DDBJ whole genome shotgun (WGS) entry which is preliminary data.</text>
</comment>
<accession>A0ACB9XZF3</accession>
<feature type="non-terminal residue" evidence="1">
    <location>
        <position position="1"/>
    </location>
</feature>
<evidence type="ECO:0000313" key="1">
    <source>
        <dbReference type="EMBL" id="KAI4832360.1"/>
    </source>
</evidence>
<protein>
    <submittedName>
        <fullName evidence="1">Uncharacterized protein</fullName>
    </submittedName>
</protein>
<keyword evidence="2" id="KW-1185">Reference proteome</keyword>
<sequence length="342" mass="36963">ASDQKPKARKMEEKQEKETCLESNRSGNGKVRRQKQDEGEKREGGEKGSRWIKAQREKNKVGRERQAERQCQTLLPLSPVPAPPHHFHPASPTLPLSSSSSSGNGKRASSSSQLQTQTPPQQQCQLSSASARYPPREVPPRFRQQEHKQLLKRGQLAQGLKGQSHHSHLTSAFQTLFECPQQQTETPCPLSPPCITPTIPVSPADWGPLSSRQPAAVQTDSPVADISLQSGCIAQYETSHWGASLPVDSCSSANSWDKVNIDKSDTEAWPSINHSRDTSHTAAQECTLGSASSNTDNSAVTTTSSCRNLSMATGAAGQPAHYPSLKANNNMMTGHGSANTCG</sequence>